<dbReference type="Pfam" id="PF02518">
    <property type="entry name" value="HATPase_c"/>
    <property type="match status" value="1"/>
</dbReference>
<name>A0A2X4W1V1_LEDLE</name>
<evidence type="ECO:0000256" key="8">
    <source>
        <dbReference type="ARBA" id="ARBA00022741"/>
    </source>
</evidence>
<evidence type="ECO:0000256" key="7">
    <source>
        <dbReference type="ARBA" id="ARBA00022692"/>
    </source>
</evidence>
<dbReference type="Pfam" id="PF00512">
    <property type="entry name" value="HisKA"/>
    <property type="match status" value="1"/>
</dbReference>
<feature type="transmembrane region" description="Helical" evidence="14">
    <location>
        <begin position="12"/>
        <end position="30"/>
    </location>
</feature>
<evidence type="ECO:0000256" key="12">
    <source>
        <dbReference type="ARBA" id="ARBA00023012"/>
    </source>
</evidence>
<reference evidence="16 17" key="1">
    <citation type="submission" date="2018-06" db="EMBL/GenBank/DDBJ databases">
        <authorList>
            <consortium name="Pathogen Informatics"/>
            <person name="Doyle S."/>
        </authorList>
    </citation>
    <scope>NUCLEOTIDE SEQUENCE [LARGE SCALE GENOMIC DNA]</scope>
    <source>
        <strain evidence="16 17">NCTC4824</strain>
    </source>
</reference>
<sequence>MKLFLREHIPLISINIVQVLIILFTFWLGGYRNYPLVLYSLFLGAFLLTVYLTYRYITHKAFYKRLTSSIEGLDEANQSLGYAPLPEALERLLKSQYTQYMNELNVQAKKRSDHLTFINQWVHQMKTPLSVIELLAQEDDDEKIESIREEADRLGKGLEMVLYAARLEAFEHDFQVGPVSLGKITEQTIRDNKRLFIKSRVYPETNIDPEIVVESDEKWLSFILNQFITNAVKYSSGISQKIMITVSKAEDHALIEIQDHGIGIAKTDMKRIFHPFFTGENGRLYRESTGMGLYLAKEVCDLLGHEIEMESEKDKGTKVKLII</sequence>
<evidence type="ECO:0000313" key="17">
    <source>
        <dbReference type="Proteomes" id="UP000249134"/>
    </source>
</evidence>
<dbReference type="Proteomes" id="UP000249134">
    <property type="component" value="Chromosome 1"/>
</dbReference>
<comment type="catalytic activity">
    <reaction evidence="1">
        <text>ATP + protein L-histidine = ADP + protein N-phospho-L-histidine.</text>
        <dbReference type="EC" id="2.7.13.3"/>
    </reaction>
</comment>
<comment type="subcellular location">
    <subcellularLocation>
        <location evidence="2">Cell membrane</location>
        <topology evidence="2">Multi-pass membrane protein</topology>
    </subcellularLocation>
</comment>
<dbReference type="GO" id="GO:0005886">
    <property type="term" value="C:plasma membrane"/>
    <property type="evidence" value="ECO:0007669"/>
    <property type="project" value="UniProtKB-SubCell"/>
</dbReference>
<keyword evidence="5" id="KW-0597">Phosphoprotein</keyword>
<keyword evidence="4" id="KW-1003">Cell membrane</keyword>
<proteinExistence type="predicted"/>
<dbReference type="PANTHER" id="PTHR45453">
    <property type="entry name" value="PHOSPHATE REGULON SENSOR PROTEIN PHOR"/>
    <property type="match status" value="1"/>
</dbReference>
<keyword evidence="7 14" id="KW-0812">Transmembrane</keyword>
<dbReference type="KEGG" id="blen:NCTC4824_00329"/>
<feature type="domain" description="Histidine kinase" evidence="15">
    <location>
        <begin position="120"/>
        <end position="323"/>
    </location>
</feature>
<dbReference type="EC" id="2.7.13.3" evidence="3"/>
<evidence type="ECO:0000256" key="11">
    <source>
        <dbReference type="ARBA" id="ARBA00022989"/>
    </source>
</evidence>
<dbReference type="AlphaFoldDB" id="A0A2X4W1V1"/>
<evidence type="ECO:0000256" key="14">
    <source>
        <dbReference type="SAM" id="Phobius"/>
    </source>
</evidence>
<protein>
    <recommendedName>
        <fullName evidence="3">histidine kinase</fullName>
        <ecNumber evidence="3">2.7.13.3</ecNumber>
    </recommendedName>
</protein>
<evidence type="ECO:0000256" key="9">
    <source>
        <dbReference type="ARBA" id="ARBA00022777"/>
    </source>
</evidence>
<dbReference type="GO" id="GO:0005524">
    <property type="term" value="F:ATP binding"/>
    <property type="evidence" value="ECO:0007669"/>
    <property type="project" value="UniProtKB-KW"/>
</dbReference>
<keyword evidence="11 14" id="KW-1133">Transmembrane helix</keyword>
<evidence type="ECO:0000256" key="10">
    <source>
        <dbReference type="ARBA" id="ARBA00022840"/>
    </source>
</evidence>
<keyword evidence="8" id="KW-0547">Nucleotide-binding</keyword>
<dbReference type="InterPro" id="IPR050351">
    <property type="entry name" value="BphY/WalK/GraS-like"/>
</dbReference>
<keyword evidence="12" id="KW-0902">Two-component regulatory system</keyword>
<evidence type="ECO:0000256" key="5">
    <source>
        <dbReference type="ARBA" id="ARBA00022553"/>
    </source>
</evidence>
<keyword evidence="6 16" id="KW-0808">Transferase</keyword>
<dbReference type="SMART" id="SM00388">
    <property type="entry name" value="HisKA"/>
    <property type="match status" value="1"/>
</dbReference>
<gene>
    <name evidence="16" type="primary">graS</name>
    <name evidence="16" type="ORF">NCTC4824_00329</name>
</gene>
<dbReference type="PROSITE" id="PS50109">
    <property type="entry name" value="HIS_KIN"/>
    <property type="match status" value="1"/>
</dbReference>
<dbReference type="Gene3D" id="3.30.565.10">
    <property type="entry name" value="Histidine kinase-like ATPase, C-terminal domain"/>
    <property type="match status" value="1"/>
</dbReference>
<feature type="transmembrane region" description="Helical" evidence="14">
    <location>
        <begin position="36"/>
        <end position="57"/>
    </location>
</feature>
<accession>A0A2X4W1V1</accession>
<dbReference type="InterPro" id="IPR036890">
    <property type="entry name" value="HATPase_C_sf"/>
</dbReference>
<dbReference type="GO" id="GO:0016036">
    <property type="term" value="P:cellular response to phosphate starvation"/>
    <property type="evidence" value="ECO:0007669"/>
    <property type="project" value="TreeGrafter"/>
</dbReference>
<keyword evidence="17" id="KW-1185">Reference proteome</keyword>
<evidence type="ECO:0000256" key="4">
    <source>
        <dbReference type="ARBA" id="ARBA00022475"/>
    </source>
</evidence>
<evidence type="ECO:0000256" key="6">
    <source>
        <dbReference type="ARBA" id="ARBA00022679"/>
    </source>
</evidence>
<keyword evidence="10" id="KW-0067">ATP-binding</keyword>
<evidence type="ECO:0000256" key="13">
    <source>
        <dbReference type="ARBA" id="ARBA00023136"/>
    </source>
</evidence>
<dbReference type="InterPro" id="IPR003661">
    <property type="entry name" value="HisK_dim/P_dom"/>
</dbReference>
<evidence type="ECO:0000256" key="1">
    <source>
        <dbReference type="ARBA" id="ARBA00000085"/>
    </source>
</evidence>
<dbReference type="SUPFAM" id="SSF55874">
    <property type="entry name" value="ATPase domain of HSP90 chaperone/DNA topoisomerase II/histidine kinase"/>
    <property type="match status" value="1"/>
</dbReference>
<keyword evidence="13 14" id="KW-0472">Membrane</keyword>
<evidence type="ECO:0000313" key="16">
    <source>
        <dbReference type="EMBL" id="SQI51590.1"/>
    </source>
</evidence>
<dbReference type="PRINTS" id="PR00344">
    <property type="entry name" value="BCTRLSENSOR"/>
</dbReference>
<dbReference type="PANTHER" id="PTHR45453:SF2">
    <property type="entry name" value="HISTIDINE KINASE"/>
    <property type="match status" value="1"/>
</dbReference>
<dbReference type="InterPro" id="IPR004358">
    <property type="entry name" value="Sig_transdc_His_kin-like_C"/>
</dbReference>
<dbReference type="InterPro" id="IPR003594">
    <property type="entry name" value="HATPase_dom"/>
</dbReference>
<dbReference type="GO" id="GO:0000155">
    <property type="term" value="F:phosphorelay sensor kinase activity"/>
    <property type="evidence" value="ECO:0007669"/>
    <property type="project" value="InterPro"/>
</dbReference>
<dbReference type="STRING" id="1348624.GCA_001591545_02869"/>
<dbReference type="RefSeq" id="WP_066143367.1">
    <property type="nucleotide sequence ID" value="NZ_CBCSGM010000002.1"/>
</dbReference>
<organism evidence="16 17">
    <name type="scientific">Lederbergia lenta</name>
    <name type="common">Bacillus lentus</name>
    <dbReference type="NCBI Taxonomy" id="1467"/>
    <lineage>
        <taxon>Bacteria</taxon>
        <taxon>Bacillati</taxon>
        <taxon>Bacillota</taxon>
        <taxon>Bacilli</taxon>
        <taxon>Bacillales</taxon>
        <taxon>Bacillaceae</taxon>
        <taxon>Lederbergia</taxon>
    </lineage>
</organism>
<dbReference type="InterPro" id="IPR005467">
    <property type="entry name" value="His_kinase_dom"/>
</dbReference>
<dbReference type="GO" id="GO:0004721">
    <property type="term" value="F:phosphoprotein phosphatase activity"/>
    <property type="evidence" value="ECO:0007669"/>
    <property type="project" value="TreeGrafter"/>
</dbReference>
<dbReference type="CDD" id="cd00082">
    <property type="entry name" value="HisKA"/>
    <property type="match status" value="1"/>
</dbReference>
<evidence type="ECO:0000256" key="3">
    <source>
        <dbReference type="ARBA" id="ARBA00012438"/>
    </source>
</evidence>
<keyword evidence="9 16" id="KW-0418">Kinase</keyword>
<evidence type="ECO:0000256" key="2">
    <source>
        <dbReference type="ARBA" id="ARBA00004651"/>
    </source>
</evidence>
<dbReference type="SMART" id="SM00387">
    <property type="entry name" value="HATPase_c"/>
    <property type="match status" value="1"/>
</dbReference>
<evidence type="ECO:0000259" key="15">
    <source>
        <dbReference type="PROSITE" id="PS50109"/>
    </source>
</evidence>
<dbReference type="EMBL" id="LS483476">
    <property type="protein sequence ID" value="SQI51590.1"/>
    <property type="molecule type" value="Genomic_DNA"/>
</dbReference>